<dbReference type="EMBL" id="HE573018">
    <property type="protein sequence ID" value="CCC46666.1"/>
    <property type="molecule type" value="Genomic_DNA"/>
</dbReference>
<dbReference type="InterPro" id="IPR051705">
    <property type="entry name" value="Gsp_Synthetase/Amidase"/>
</dbReference>
<protein>
    <submittedName>
        <fullName evidence="3">D-alanyl-glycyl endopeptidase-like protein</fullName>
    </submittedName>
</protein>
<dbReference type="AlphaFoldDB" id="G0TRU4"/>
<evidence type="ECO:0000256" key="1">
    <source>
        <dbReference type="SAM" id="Phobius"/>
    </source>
</evidence>
<dbReference type="PANTHER" id="PTHR30094:SF14">
    <property type="entry name" value="D-ALANYL-GLYCYL ENDOPEPTIDASE-LIKE PROTEIN"/>
    <property type="match status" value="1"/>
</dbReference>
<organism evidence="3">
    <name type="scientific">Trypanosoma vivax (strain Y486)</name>
    <dbReference type="NCBI Taxonomy" id="1055687"/>
    <lineage>
        <taxon>Eukaryota</taxon>
        <taxon>Discoba</taxon>
        <taxon>Euglenozoa</taxon>
        <taxon>Kinetoplastea</taxon>
        <taxon>Metakinetoplastina</taxon>
        <taxon>Trypanosomatida</taxon>
        <taxon>Trypanosomatidae</taxon>
        <taxon>Trypanosoma</taxon>
        <taxon>Duttonella</taxon>
    </lineage>
</organism>
<reference evidence="3" key="1">
    <citation type="journal article" date="2012" name="Proc. Natl. Acad. Sci. U.S.A.">
        <title>Antigenic diversity is generated by distinct evolutionary mechanisms in African trypanosome species.</title>
        <authorList>
            <person name="Jackson A.P."/>
            <person name="Berry A."/>
            <person name="Aslett M."/>
            <person name="Allison H.C."/>
            <person name="Burton P."/>
            <person name="Vavrova-Anderson J."/>
            <person name="Brown R."/>
            <person name="Browne H."/>
            <person name="Corton N."/>
            <person name="Hauser H."/>
            <person name="Gamble J."/>
            <person name="Gilderthorp R."/>
            <person name="Marcello L."/>
            <person name="McQuillan J."/>
            <person name="Otto T.D."/>
            <person name="Quail M.A."/>
            <person name="Sanders M.J."/>
            <person name="van Tonder A."/>
            <person name="Ginger M.L."/>
            <person name="Field M.C."/>
            <person name="Barry J.D."/>
            <person name="Hertz-Fowler C."/>
            <person name="Berriman M."/>
        </authorList>
    </citation>
    <scope>NUCLEOTIDE SEQUENCE</scope>
    <source>
        <strain evidence="3">Y486</strain>
    </source>
</reference>
<keyword evidence="1" id="KW-1133">Transmembrane helix</keyword>
<accession>G0TRU4</accession>
<dbReference type="PANTHER" id="PTHR30094">
    <property type="entry name" value="BIFUNCTIONAL GLUTATHIONYLSPERMIDINE SYNTHETASE/AMIDASE-RELATED"/>
    <property type="match status" value="1"/>
</dbReference>
<dbReference type="InterPro" id="IPR007921">
    <property type="entry name" value="CHAP_dom"/>
</dbReference>
<dbReference type="SUPFAM" id="SSF54001">
    <property type="entry name" value="Cysteine proteinases"/>
    <property type="match status" value="1"/>
</dbReference>
<keyword evidence="1" id="KW-0812">Transmembrane</keyword>
<dbReference type="Gene3D" id="3.90.1720.10">
    <property type="entry name" value="endopeptidase domain like (from Nostoc punctiforme)"/>
    <property type="match status" value="1"/>
</dbReference>
<evidence type="ECO:0000313" key="3">
    <source>
        <dbReference type="EMBL" id="CCC46666.1"/>
    </source>
</evidence>
<name>G0TRU4_TRYVY</name>
<feature type="domain" description="Peptidase C51" evidence="2">
    <location>
        <begin position="97"/>
        <end position="240"/>
    </location>
</feature>
<keyword evidence="1" id="KW-0472">Membrane</keyword>
<dbReference type="VEuPathDB" id="TriTrypDB:TvY486_0200780"/>
<dbReference type="InterPro" id="IPR038765">
    <property type="entry name" value="Papain-like_cys_pep_sf"/>
</dbReference>
<dbReference type="PROSITE" id="PS50911">
    <property type="entry name" value="CHAP"/>
    <property type="match status" value="1"/>
</dbReference>
<dbReference type="Pfam" id="PF05257">
    <property type="entry name" value="CHAP"/>
    <property type="match status" value="1"/>
</dbReference>
<feature type="transmembrane region" description="Helical" evidence="1">
    <location>
        <begin position="23"/>
        <end position="41"/>
    </location>
</feature>
<gene>
    <name evidence="3" type="ORF">TVY486_0200780</name>
</gene>
<sequence>MLAREVSGVVRTASLAALQRRSLARCLLPGVFLVVLLAYAMKHCSVYTLYEQNTEVTLPEGCRVACNTSFGTILGSHNGLPAMSNCNSTICTASNWHVAEHQPATLYGDSAGDKIFGMKWQCVEYARRYWMLRGTPLPARFDSVAGAADIWALTEAHLLNGRPPAPGTDARPRVGDLLIYPQRPEDFPHGHVAVIVEVTAENVLVAEQNWDNAVWPAPHHNYSRAIPLSCTAAPSVCTITEADDVAVQGWVRYVV</sequence>
<evidence type="ECO:0000259" key="2">
    <source>
        <dbReference type="PROSITE" id="PS50911"/>
    </source>
</evidence>
<dbReference type="GO" id="GO:0016874">
    <property type="term" value="F:ligase activity"/>
    <property type="evidence" value="ECO:0007669"/>
    <property type="project" value="TreeGrafter"/>
</dbReference>
<proteinExistence type="predicted"/>